<sequence>MNNSVKGLTADEQKLLIDVLFANEYALELLSSELYDIETGTKDVDETTYKKLVTLYDRVRFNN</sequence>
<dbReference type="Pfam" id="PF14156">
    <property type="entry name" value="AbbA_antirepres"/>
    <property type="match status" value="1"/>
</dbReference>
<dbReference type="RefSeq" id="WP_053602635.1">
    <property type="nucleotide sequence ID" value="NZ_CP012600.1"/>
</dbReference>
<dbReference type="InterPro" id="IPR025446">
    <property type="entry name" value="Antirep_AbbA"/>
</dbReference>
<evidence type="ECO:0000313" key="1">
    <source>
        <dbReference type="EMBL" id="ALC80886.1"/>
    </source>
</evidence>
<proteinExistence type="predicted"/>
<dbReference type="Gene3D" id="1.10.287.3030">
    <property type="match status" value="1"/>
</dbReference>
<reference evidence="1 2" key="2">
    <citation type="journal article" date="2016" name="Int. J. Syst. Evol. Microbiol.">
        <title>Bacillus gobiensis sp. nov., isolated from a soil sample.</title>
        <authorList>
            <person name="Liu B."/>
            <person name="Liu G.H."/>
            <person name="Cetin S."/>
            <person name="Schumann P."/>
            <person name="Pan Z.Z."/>
            <person name="Chen Q.Q."/>
        </authorList>
    </citation>
    <scope>NUCLEOTIDE SEQUENCE [LARGE SCALE GENOMIC DNA]</scope>
    <source>
        <strain evidence="1 2">FJAT-4402</strain>
    </source>
</reference>
<organism evidence="1 2">
    <name type="scientific">Bacillus gobiensis</name>
    <dbReference type="NCBI Taxonomy" id="1441095"/>
    <lineage>
        <taxon>Bacteria</taxon>
        <taxon>Bacillati</taxon>
        <taxon>Bacillota</taxon>
        <taxon>Bacilli</taxon>
        <taxon>Bacillales</taxon>
        <taxon>Bacillaceae</taxon>
        <taxon>Bacillus</taxon>
    </lineage>
</organism>
<dbReference type="PATRIC" id="fig|1441095.3.peg.940"/>
<evidence type="ECO:0008006" key="3">
    <source>
        <dbReference type="Google" id="ProtNLM"/>
    </source>
</evidence>
<accession>A0A0M3R965</accession>
<protein>
    <recommendedName>
        <fullName evidence="3">Antirepressor AbbA</fullName>
    </recommendedName>
</protein>
<dbReference type="STRING" id="1441095.AM592_04275"/>
<dbReference type="AlphaFoldDB" id="A0A0M3R965"/>
<keyword evidence="2" id="KW-1185">Reference proteome</keyword>
<name>A0A0M3R965_9BACI</name>
<gene>
    <name evidence="1" type="ORF">AM592_04275</name>
</gene>
<dbReference type="Proteomes" id="UP000067625">
    <property type="component" value="Chromosome"/>
</dbReference>
<dbReference type="EMBL" id="CP012600">
    <property type="protein sequence ID" value="ALC80886.1"/>
    <property type="molecule type" value="Genomic_DNA"/>
</dbReference>
<reference evidence="2" key="1">
    <citation type="submission" date="2015-08" db="EMBL/GenBank/DDBJ databases">
        <title>Genome sequencing project for genomic taxonomy and phylogenomics of Bacillus-like bacteria.</title>
        <authorList>
            <person name="Liu B."/>
            <person name="Wang J."/>
            <person name="Zhu Y."/>
            <person name="Liu G."/>
            <person name="Chen Q."/>
            <person name="Chen Z."/>
            <person name="Lan J."/>
            <person name="Che J."/>
            <person name="Ge C."/>
            <person name="Shi H."/>
            <person name="Pan Z."/>
            <person name="Liu X."/>
        </authorList>
    </citation>
    <scope>NUCLEOTIDE SEQUENCE [LARGE SCALE GENOMIC DNA]</scope>
    <source>
        <strain evidence="2">FJAT-4402</strain>
    </source>
</reference>
<evidence type="ECO:0000313" key="2">
    <source>
        <dbReference type="Proteomes" id="UP000067625"/>
    </source>
</evidence>